<evidence type="ECO:0000313" key="3">
    <source>
        <dbReference type="Proteomes" id="UP000076798"/>
    </source>
</evidence>
<dbReference type="EMBL" id="KV428152">
    <property type="protein sequence ID" value="KZT35107.1"/>
    <property type="molecule type" value="Genomic_DNA"/>
</dbReference>
<reference evidence="2 3" key="1">
    <citation type="journal article" date="2016" name="Mol. Biol. Evol.">
        <title>Comparative Genomics of Early-Diverging Mushroom-Forming Fungi Provides Insights into the Origins of Lignocellulose Decay Capabilities.</title>
        <authorList>
            <person name="Nagy L.G."/>
            <person name="Riley R."/>
            <person name="Tritt A."/>
            <person name="Adam C."/>
            <person name="Daum C."/>
            <person name="Floudas D."/>
            <person name="Sun H."/>
            <person name="Yadav J.S."/>
            <person name="Pangilinan J."/>
            <person name="Larsson K.H."/>
            <person name="Matsuura K."/>
            <person name="Barry K."/>
            <person name="Labutti K."/>
            <person name="Kuo R."/>
            <person name="Ohm R.A."/>
            <person name="Bhattacharya S.S."/>
            <person name="Shirouzu T."/>
            <person name="Yoshinaga Y."/>
            <person name="Martin F.M."/>
            <person name="Grigoriev I.V."/>
            <person name="Hibbett D.S."/>
        </authorList>
    </citation>
    <scope>NUCLEOTIDE SEQUENCE [LARGE SCALE GENOMIC DNA]</scope>
    <source>
        <strain evidence="2 3">HHB10207 ss-3</strain>
    </source>
</reference>
<feature type="region of interest" description="Disordered" evidence="1">
    <location>
        <begin position="164"/>
        <end position="188"/>
    </location>
</feature>
<evidence type="ECO:0000313" key="2">
    <source>
        <dbReference type="EMBL" id="KZT35107.1"/>
    </source>
</evidence>
<gene>
    <name evidence="2" type="ORF">SISSUDRAFT_200134</name>
</gene>
<sequence>MSCSRSPSPSSVSFKSTTRPLPESSTSVAIPPYTTTLNTTQHLQDVPVLNSPSVPPHSTHGHQPATALDFNSRSPQVSSNQHASINQSSTRPRTYYTQNVLPTRLPPTPLTTFVKSNTFPHQTQTQSHSPVHQSNQMVHDDMEDLWEKLLTPAQDSEVAFGEYINDSPLIGGDSSPFEDTPYMDTPNQ</sequence>
<name>A0A166A9I8_9AGAM</name>
<protein>
    <submittedName>
        <fullName evidence="2">Uncharacterized protein</fullName>
    </submittedName>
</protein>
<feature type="compositionally biased region" description="Low complexity" evidence="1">
    <location>
        <begin position="1"/>
        <end position="16"/>
    </location>
</feature>
<dbReference type="Proteomes" id="UP000076798">
    <property type="component" value="Unassembled WGS sequence"/>
</dbReference>
<organism evidence="2 3">
    <name type="scientific">Sistotremastrum suecicum HHB10207 ss-3</name>
    <dbReference type="NCBI Taxonomy" id="1314776"/>
    <lineage>
        <taxon>Eukaryota</taxon>
        <taxon>Fungi</taxon>
        <taxon>Dikarya</taxon>
        <taxon>Basidiomycota</taxon>
        <taxon>Agaricomycotina</taxon>
        <taxon>Agaricomycetes</taxon>
        <taxon>Sistotremastrales</taxon>
        <taxon>Sistotremastraceae</taxon>
        <taxon>Sistotremastrum</taxon>
    </lineage>
</organism>
<keyword evidence="3" id="KW-1185">Reference proteome</keyword>
<feature type="compositionally biased region" description="Polar residues" evidence="1">
    <location>
        <begin position="17"/>
        <end position="43"/>
    </location>
</feature>
<dbReference type="AlphaFoldDB" id="A0A166A9I8"/>
<proteinExistence type="predicted"/>
<feature type="region of interest" description="Disordered" evidence="1">
    <location>
        <begin position="1"/>
        <end position="93"/>
    </location>
</feature>
<evidence type="ECO:0000256" key="1">
    <source>
        <dbReference type="SAM" id="MobiDB-lite"/>
    </source>
</evidence>
<feature type="compositionally biased region" description="Polar residues" evidence="1">
    <location>
        <begin position="69"/>
        <end position="93"/>
    </location>
</feature>
<accession>A0A166A9I8</accession>